<dbReference type="Gene3D" id="3.30.70.330">
    <property type="match status" value="1"/>
</dbReference>
<keyword evidence="3 12" id="KW-0479">Metal-binding</keyword>
<sequence>MADRLARIFGTEEDKIHNKPVISQTVLMPHMYENPPAAVAFADGIQVPDHLLVEAINHFEGFYEEVFLELAKYGEVEELHICDNIGEHLLGNVYVKFIDEQDADKALKGLNGRYYGGKPIKIEFSPVTDFKESRCRLYVEGSCDRGGYCNFMHLKHTTKEFQMDMKYLMYQEFPEYRRNRERSKSKESTRVSQSKHKKRSRSRSLSIQLRDSKRKRKRSYSDSSRSKSRSSSRSSNDKSRKKKSKKSKKDKKDRKKGGDLRKESSAERRAIIAAWNQEDDYDDDKNESTSQSDDPRKSLDPRFKNNLKAKDAKSRDNLHIQGSLNQQEDQSLISMLKMLQSPDLILQPQLN</sequence>
<dbReference type="PANTHER" id="PTHR12620">
    <property type="entry name" value="U2 SNRNP AUXILIARY FACTOR, SMALL SUBUNIT"/>
    <property type="match status" value="1"/>
</dbReference>
<evidence type="ECO:0000256" key="10">
    <source>
        <dbReference type="ARBA" id="ARBA00023242"/>
    </source>
</evidence>
<evidence type="ECO:0000256" key="7">
    <source>
        <dbReference type="ARBA" id="ARBA00022884"/>
    </source>
</evidence>
<evidence type="ECO:0000259" key="15">
    <source>
        <dbReference type="PROSITE" id="PS50103"/>
    </source>
</evidence>
<feature type="compositionally biased region" description="Basic and acidic residues" evidence="13">
    <location>
        <begin position="256"/>
        <end position="270"/>
    </location>
</feature>
<dbReference type="EMBL" id="CCKQ01005670">
    <property type="protein sequence ID" value="CDW76921.1"/>
    <property type="molecule type" value="Genomic_DNA"/>
</dbReference>
<keyword evidence="10" id="KW-0539">Nucleus</keyword>
<keyword evidence="17" id="KW-1185">Reference proteome</keyword>
<dbReference type="PROSITE" id="PS50103">
    <property type="entry name" value="ZF_C3H1"/>
    <property type="match status" value="1"/>
</dbReference>
<accession>A0A078A821</accession>
<evidence type="ECO:0000256" key="8">
    <source>
        <dbReference type="ARBA" id="ARBA00023125"/>
    </source>
</evidence>
<evidence type="ECO:0000256" key="3">
    <source>
        <dbReference type="ARBA" id="ARBA00022723"/>
    </source>
</evidence>
<dbReference type="Proteomes" id="UP000039865">
    <property type="component" value="Unassembled WGS sequence"/>
</dbReference>
<gene>
    <name evidence="16" type="primary">Contig13872.g688</name>
    <name evidence="16" type="ORF">STYLEM_5886</name>
</gene>
<dbReference type="InterPro" id="IPR012677">
    <property type="entry name" value="Nucleotide-bd_a/b_plait_sf"/>
</dbReference>
<dbReference type="Pfam" id="PF00642">
    <property type="entry name" value="zf-CCCH"/>
    <property type="match status" value="1"/>
</dbReference>
<dbReference type="FunFam" id="3.30.70.330:FF:000122">
    <property type="entry name" value="Splicing factor U2AF small subunit"/>
    <property type="match status" value="1"/>
</dbReference>
<dbReference type="InterPro" id="IPR000571">
    <property type="entry name" value="Znf_CCCH"/>
</dbReference>
<comment type="subcellular location">
    <subcellularLocation>
        <location evidence="1">Nucleus</location>
    </subcellularLocation>
</comment>
<dbReference type="FunCoup" id="A0A078A821">
    <property type="interactions" value="402"/>
</dbReference>
<evidence type="ECO:0000256" key="2">
    <source>
        <dbReference type="ARBA" id="ARBA00022664"/>
    </source>
</evidence>
<dbReference type="PROSITE" id="PS50102">
    <property type="entry name" value="RRM"/>
    <property type="match status" value="1"/>
</dbReference>
<feature type="domain" description="RRM" evidence="14">
    <location>
        <begin position="49"/>
        <end position="127"/>
    </location>
</feature>
<feature type="compositionally biased region" description="Basic and acidic residues" evidence="13">
    <location>
        <begin position="293"/>
        <end position="318"/>
    </location>
</feature>
<dbReference type="PRINTS" id="PR01848">
    <property type="entry name" value="U2AUXFACTOR"/>
</dbReference>
<keyword evidence="9" id="KW-0508">mRNA splicing</keyword>
<feature type="zinc finger region" description="C3H1-type" evidence="12">
    <location>
        <begin position="129"/>
        <end position="156"/>
    </location>
</feature>
<dbReference type="InterPro" id="IPR000504">
    <property type="entry name" value="RRM_dom"/>
</dbReference>
<reference evidence="16 17" key="1">
    <citation type="submission" date="2014-06" db="EMBL/GenBank/DDBJ databases">
        <authorList>
            <person name="Swart Estienne"/>
        </authorList>
    </citation>
    <scope>NUCLEOTIDE SEQUENCE [LARGE SCALE GENOMIC DNA]</scope>
    <source>
        <strain evidence="16 17">130c</strain>
    </source>
</reference>
<feature type="compositionally biased region" description="Basic and acidic residues" evidence="13">
    <location>
        <begin position="178"/>
        <end position="189"/>
    </location>
</feature>
<evidence type="ECO:0000259" key="14">
    <source>
        <dbReference type="PROSITE" id="PS50102"/>
    </source>
</evidence>
<feature type="compositionally biased region" description="Basic residues" evidence="13">
    <location>
        <begin position="239"/>
        <end position="255"/>
    </location>
</feature>
<evidence type="ECO:0000313" key="16">
    <source>
        <dbReference type="EMBL" id="CDW76921.1"/>
    </source>
</evidence>
<dbReference type="SUPFAM" id="SSF54928">
    <property type="entry name" value="RNA-binding domain, RBD"/>
    <property type="match status" value="1"/>
</dbReference>
<organism evidence="16 17">
    <name type="scientific">Stylonychia lemnae</name>
    <name type="common">Ciliate</name>
    <dbReference type="NCBI Taxonomy" id="5949"/>
    <lineage>
        <taxon>Eukaryota</taxon>
        <taxon>Sar</taxon>
        <taxon>Alveolata</taxon>
        <taxon>Ciliophora</taxon>
        <taxon>Intramacronucleata</taxon>
        <taxon>Spirotrichea</taxon>
        <taxon>Stichotrichia</taxon>
        <taxon>Sporadotrichida</taxon>
        <taxon>Oxytrichidae</taxon>
        <taxon>Stylonychinae</taxon>
        <taxon>Stylonychia</taxon>
    </lineage>
</organism>
<dbReference type="InterPro" id="IPR035979">
    <property type="entry name" value="RBD_domain_sf"/>
</dbReference>
<dbReference type="SMART" id="SM00360">
    <property type="entry name" value="RRM"/>
    <property type="match status" value="1"/>
</dbReference>
<keyword evidence="6 12" id="KW-0862">Zinc</keyword>
<evidence type="ECO:0000256" key="9">
    <source>
        <dbReference type="ARBA" id="ARBA00023187"/>
    </source>
</evidence>
<feature type="region of interest" description="Disordered" evidence="13">
    <location>
        <begin position="178"/>
        <end position="323"/>
    </location>
</feature>
<evidence type="ECO:0000256" key="4">
    <source>
        <dbReference type="ARBA" id="ARBA00022737"/>
    </source>
</evidence>
<evidence type="ECO:0000256" key="11">
    <source>
        <dbReference type="PROSITE-ProRule" id="PRU00176"/>
    </source>
</evidence>
<evidence type="ECO:0000256" key="5">
    <source>
        <dbReference type="ARBA" id="ARBA00022771"/>
    </source>
</evidence>
<dbReference type="AlphaFoldDB" id="A0A078A821"/>
<evidence type="ECO:0000313" key="17">
    <source>
        <dbReference type="Proteomes" id="UP000039865"/>
    </source>
</evidence>
<proteinExistence type="predicted"/>
<evidence type="ECO:0000256" key="12">
    <source>
        <dbReference type="PROSITE-ProRule" id="PRU00723"/>
    </source>
</evidence>
<keyword evidence="2" id="KW-0507">mRNA processing</keyword>
<dbReference type="InParanoid" id="A0A078A821"/>
<dbReference type="GO" id="GO:0003677">
    <property type="term" value="F:DNA binding"/>
    <property type="evidence" value="ECO:0007669"/>
    <property type="project" value="UniProtKB-KW"/>
</dbReference>
<dbReference type="SMART" id="SM00361">
    <property type="entry name" value="RRM_1"/>
    <property type="match status" value="1"/>
</dbReference>
<dbReference type="GO" id="GO:0089701">
    <property type="term" value="C:U2AF complex"/>
    <property type="evidence" value="ECO:0007669"/>
    <property type="project" value="InterPro"/>
</dbReference>
<keyword evidence="8" id="KW-0238">DNA-binding</keyword>
<evidence type="ECO:0000256" key="6">
    <source>
        <dbReference type="ARBA" id="ARBA00022833"/>
    </source>
</evidence>
<keyword evidence="7 11" id="KW-0694">RNA-binding</keyword>
<feature type="domain" description="C3H1-type" evidence="15">
    <location>
        <begin position="129"/>
        <end position="156"/>
    </location>
</feature>
<evidence type="ECO:0000256" key="1">
    <source>
        <dbReference type="ARBA" id="ARBA00004123"/>
    </source>
</evidence>
<dbReference type="GO" id="GO:0008270">
    <property type="term" value="F:zinc ion binding"/>
    <property type="evidence" value="ECO:0007669"/>
    <property type="project" value="UniProtKB-KW"/>
</dbReference>
<dbReference type="GO" id="GO:0000398">
    <property type="term" value="P:mRNA splicing, via spliceosome"/>
    <property type="evidence" value="ECO:0007669"/>
    <property type="project" value="InterPro"/>
</dbReference>
<feature type="compositionally biased region" description="Basic residues" evidence="13">
    <location>
        <begin position="193"/>
        <end position="202"/>
    </location>
</feature>
<keyword evidence="4" id="KW-0677">Repeat</keyword>
<dbReference type="InterPro" id="IPR009145">
    <property type="entry name" value="U2AF_small"/>
</dbReference>
<dbReference type="OrthoDB" id="302094at2759"/>
<evidence type="ECO:0000256" key="13">
    <source>
        <dbReference type="SAM" id="MobiDB-lite"/>
    </source>
</evidence>
<dbReference type="Pfam" id="PF00076">
    <property type="entry name" value="RRM_1"/>
    <property type="match status" value="1"/>
</dbReference>
<dbReference type="InterPro" id="IPR003954">
    <property type="entry name" value="RRM_euk-type"/>
</dbReference>
<name>A0A078A821_STYLE</name>
<dbReference type="GO" id="GO:0003723">
    <property type="term" value="F:RNA binding"/>
    <property type="evidence" value="ECO:0007669"/>
    <property type="project" value="UniProtKB-UniRule"/>
</dbReference>
<protein>
    <submittedName>
        <fullName evidence="16">Uncharacterized protein</fullName>
    </submittedName>
</protein>
<keyword evidence="5 12" id="KW-0863">Zinc-finger</keyword>
<dbReference type="OMA" id="XAVSDVE"/>